<dbReference type="FunFam" id="3.80.10.10:FF:000447">
    <property type="entry name" value="Glucose-repressible alcohol dehydrogenase transcriptional effector"/>
    <property type="match status" value="1"/>
</dbReference>
<comment type="catalytic activity">
    <reaction evidence="1">
        <text>Exonucleolytic cleavage of poly(A) to 5'-AMP.</text>
        <dbReference type="EC" id="3.1.13.4"/>
    </reaction>
</comment>
<dbReference type="EMBL" id="VIBQ01000083">
    <property type="protein sequence ID" value="KAB8664846.1"/>
    <property type="molecule type" value="Genomic_DNA"/>
</dbReference>
<evidence type="ECO:0000256" key="22">
    <source>
        <dbReference type="ARBA" id="ARBA00033317"/>
    </source>
</evidence>
<evidence type="ECO:0000256" key="21">
    <source>
        <dbReference type="ARBA" id="ARBA00031469"/>
    </source>
</evidence>
<reference evidence="26 27" key="1">
    <citation type="submission" date="2019-06" db="EMBL/GenBank/DDBJ databases">
        <title>A chromosomal-level reference genome of Carpinus fangiana (Coryloideae, Betulaceae).</title>
        <authorList>
            <person name="Yang X."/>
            <person name="Wang Z."/>
            <person name="Zhang L."/>
            <person name="Hao G."/>
            <person name="Liu J."/>
            <person name="Yang Y."/>
        </authorList>
    </citation>
    <scope>NUCLEOTIDE SEQUENCE [LARGE SCALE GENOMIC DNA]</scope>
    <source>
        <strain evidence="26">Cfa_2016G</strain>
        <tissue evidence="26">Leaf</tissue>
    </source>
</reference>
<dbReference type="PANTHER" id="PTHR12121:SF100">
    <property type="entry name" value="POLY(A)-SPECIFIC RIBONUCLEASE"/>
    <property type="match status" value="1"/>
</dbReference>
<evidence type="ECO:0000256" key="7">
    <source>
        <dbReference type="ARBA" id="ARBA00022490"/>
    </source>
</evidence>
<evidence type="ECO:0000256" key="4">
    <source>
        <dbReference type="ARBA" id="ARBA00004496"/>
    </source>
</evidence>
<feature type="compositionally biased region" description="Polar residues" evidence="24">
    <location>
        <begin position="188"/>
        <end position="201"/>
    </location>
</feature>
<feature type="compositionally biased region" description="Polar residues" evidence="24">
    <location>
        <begin position="148"/>
        <end position="158"/>
    </location>
</feature>
<feature type="compositionally biased region" description="Low complexity" evidence="24">
    <location>
        <begin position="120"/>
        <end position="136"/>
    </location>
</feature>
<dbReference type="EC" id="3.1.13.4" evidence="6"/>
<keyword evidence="8" id="KW-0433">Leucine-rich repeat</keyword>
<feature type="region of interest" description="Disordered" evidence="24">
    <location>
        <begin position="72"/>
        <end position="164"/>
    </location>
</feature>
<feature type="region of interest" description="Disordered" evidence="24">
    <location>
        <begin position="586"/>
        <end position="606"/>
    </location>
</feature>
<evidence type="ECO:0000256" key="1">
    <source>
        <dbReference type="ARBA" id="ARBA00001663"/>
    </source>
</evidence>
<evidence type="ECO:0000256" key="23">
    <source>
        <dbReference type="ARBA" id="ARBA00045495"/>
    </source>
</evidence>
<evidence type="ECO:0000256" key="11">
    <source>
        <dbReference type="ARBA" id="ARBA00022737"/>
    </source>
</evidence>
<keyword evidence="7" id="KW-0963">Cytoplasm</keyword>
<dbReference type="Proteomes" id="UP000327013">
    <property type="component" value="Unassembled WGS sequence"/>
</dbReference>
<evidence type="ECO:0000256" key="15">
    <source>
        <dbReference type="ARBA" id="ARBA00022884"/>
    </source>
</evidence>
<evidence type="ECO:0000313" key="26">
    <source>
        <dbReference type="EMBL" id="KAB8664846.1"/>
    </source>
</evidence>
<comment type="similarity">
    <text evidence="5">Belongs to the CCR4/nocturin family.</text>
</comment>
<dbReference type="GO" id="GO:0005634">
    <property type="term" value="C:nucleus"/>
    <property type="evidence" value="ECO:0007669"/>
    <property type="project" value="UniProtKB-SubCell"/>
</dbReference>
<feature type="compositionally biased region" description="Basic and acidic residues" evidence="24">
    <location>
        <begin position="592"/>
        <end position="606"/>
    </location>
</feature>
<dbReference type="GO" id="GO:0005737">
    <property type="term" value="C:cytoplasm"/>
    <property type="evidence" value="ECO:0007669"/>
    <property type="project" value="UniProtKB-SubCell"/>
</dbReference>
<evidence type="ECO:0000256" key="3">
    <source>
        <dbReference type="ARBA" id="ARBA00004123"/>
    </source>
</evidence>
<dbReference type="Pfam" id="PF03372">
    <property type="entry name" value="Exo_endo_phos"/>
    <property type="match status" value="1"/>
</dbReference>
<feature type="region of interest" description="Disordered" evidence="24">
    <location>
        <begin position="180"/>
        <end position="221"/>
    </location>
</feature>
<dbReference type="GO" id="GO:0003723">
    <property type="term" value="F:RNA binding"/>
    <property type="evidence" value="ECO:0007669"/>
    <property type="project" value="UniProtKB-KW"/>
</dbReference>
<name>A0A5N6L3G6_9ROSI</name>
<dbReference type="InterPro" id="IPR050410">
    <property type="entry name" value="CCR4/nocturin_mRNA_transcr"/>
</dbReference>
<dbReference type="FunFam" id="3.60.10.10:FF:000037">
    <property type="entry name" value="Glucose-repressible alcohol dehydrogenase transcriptional effector"/>
    <property type="match status" value="1"/>
</dbReference>
<evidence type="ECO:0000256" key="12">
    <source>
        <dbReference type="ARBA" id="ARBA00022801"/>
    </source>
</evidence>
<feature type="region of interest" description="Disordered" evidence="24">
    <location>
        <begin position="1"/>
        <end position="60"/>
    </location>
</feature>
<dbReference type="SMART" id="SM00369">
    <property type="entry name" value="LRR_TYP"/>
    <property type="match status" value="3"/>
</dbReference>
<keyword evidence="11" id="KW-0677">Repeat</keyword>
<keyword evidence="27" id="KW-1185">Reference proteome</keyword>
<feature type="compositionally biased region" description="Basic residues" evidence="24">
    <location>
        <begin position="101"/>
        <end position="112"/>
    </location>
</feature>
<keyword evidence="17" id="KW-0804">Transcription</keyword>
<keyword evidence="13" id="KW-0269">Exonuclease</keyword>
<dbReference type="InterPro" id="IPR005135">
    <property type="entry name" value="Endo/exonuclease/phosphatase"/>
</dbReference>
<evidence type="ECO:0000256" key="2">
    <source>
        <dbReference type="ARBA" id="ARBA00001946"/>
    </source>
</evidence>
<comment type="subcellular location">
    <subcellularLocation>
        <location evidence="4">Cytoplasm</location>
    </subcellularLocation>
    <subcellularLocation>
        <location evidence="3">Nucleus</location>
    </subcellularLocation>
</comment>
<dbReference type="GO" id="GO:0046872">
    <property type="term" value="F:metal ion binding"/>
    <property type="evidence" value="ECO:0007669"/>
    <property type="project" value="UniProtKB-KW"/>
</dbReference>
<evidence type="ECO:0000259" key="25">
    <source>
        <dbReference type="Pfam" id="PF03372"/>
    </source>
</evidence>
<evidence type="ECO:0000313" key="27">
    <source>
        <dbReference type="Proteomes" id="UP000327013"/>
    </source>
</evidence>
<comment type="caution">
    <text evidence="26">The sequence shown here is derived from an EMBL/GenBank/DDBJ whole genome shotgun (WGS) entry which is preliminary data.</text>
</comment>
<keyword evidence="15" id="KW-0694">RNA-binding</keyword>
<comment type="cofactor">
    <cofactor evidence="2">
        <name>Mg(2+)</name>
        <dbReference type="ChEBI" id="CHEBI:18420"/>
    </cofactor>
</comment>
<keyword evidence="9" id="KW-0540">Nuclease</keyword>
<dbReference type="AlphaFoldDB" id="A0A5N6L3G6"/>
<feature type="domain" description="Endonuclease/exonuclease/phosphatase" evidence="25">
    <location>
        <begin position="384"/>
        <end position="726"/>
    </location>
</feature>
<dbReference type="PANTHER" id="PTHR12121">
    <property type="entry name" value="CARBON CATABOLITE REPRESSOR PROTEIN 4"/>
    <property type="match status" value="1"/>
</dbReference>
<proteinExistence type="inferred from homology"/>
<organism evidence="26 27">
    <name type="scientific">Carpinus fangiana</name>
    <dbReference type="NCBI Taxonomy" id="176857"/>
    <lineage>
        <taxon>Eukaryota</taxon>
        <taxon>Viridiplantae</taxon>
        <taxon>Streptophyta</taxon>
        <taxon>Embryophyta</taxon>
        <taxon>Tracheophyta</taxon>
        <taxon>Spermatophyta</taxon>
        <taxon>Magnoliopsida</taxon>
        <taxon>eudicotyledons</taxon>
        <taxon>Gunneridae</taxon>
        <taxon>Pentapetalae</taxon>
        <taxon>rosids</taxon>
        <taxon>fabids</taxon>
        <taxon>Fagales</taxon>
        <taxon>Betulaceae</taxon>
        <taxon>Carpinus</taxon>
    </lineage>
</organism>
<sequence>MADGPFRFQSGAGNFYPQPQQLNHFNTRIDSPAHPSRSDFAADLPSPTRSPQGRASPRNAFAMNNHHSQFSQNVFMNNGHNGHQRFGMPMNSSKAFQGSSHHGHHNQHHGHRQQQDHAGHGSYSNHHQNSSSSGFSAGTPHFAPGQLRNGTPGHTQNGLGRPPNEQWQQQLTLYQASREATGTHPHARNSNIAKGLSSSDVETTKRDADREERNRAIQRNNEQSEQLWLQMDMGGQGLRALSPALFRYDFLTKLYLNSNNLTFLPPAIGRLKNLEELDLSLNLLVHLPPEMGMLVNLKSLLLFDNQLHDLPPDLGSLFKLEMLGIEGNPLAEDLKTLMIEEGTRSTIAALREQGIDMPPPEHDREWVKVDESTKNAEAERFTVMSYNTLCDKYATQSQYGYTPQAVLSWERRKHVILAELRERDADIICLQEIDGESYNEFFRPMLAENGYRGFFYPKSRSRTMPEKDAKLVDGCVTFWKNNKFVCLDKKGIDINSTATNHPDMKGSADVYNRVMPRDDVATVTFLEQRQTGTRFIVGNIHIYWDPRYSDVKAVQAAVVIDQIAKQAQLYTKQPPCTEKALFRYSDGEVEGEDPKEPLPEPGPSKEYRDRTEIPFIMCGDFNSMPDSAVYELFSTGKLEGDHRDFQGNKYGNFTKEELTHPFTLKSAYGNIGELPFTNYTPTFTGIIDYIWYSTSALQVTSLLGPIDSEYISRVPGFPNSHFPSDHLALVSEFVVKNKKERTVVQADFGPQKNEYRDHRGSAK</sequence>
<keyword evidence="14" id="KW-0460">Magnesium</keyword>
<dbReference type="OrthoDB" id="2866996at2759"/>
<evidence type="ECO:0000256" key="18">
    <source>
        <dbReference type="ARBA" id="ARBA00023242"/>
    </source>
</evidence>
<keyword evidence="10" id="KW-0479">Metal-binding</keyword>
<feature type="compositionally biased region" description="Polar residues" evidence="24">
    <location>
        <begin position="17"/>
        <end position="29"/>
    </location>
</feature>
<feature type="compositionally biased region" description="Polar residues" evidence="24">
    <location>
        <begin position="72"/>
        <end position="81"/>
    </location>
</feature>
<evidence type="ECO:0000256" key="10">
    <source>
        <dbReference type="ARBA" id="ARBA00022723"/>
    </source>
</evidence>
<protein>
    <recommendedName>
        <fullName evidence="19">CCR4-Not complex 3'-5'-exoribonuclease subunit Ccr4</fullName>
        <ecNumber evidence="6">3.1.13.4</ecNumber>
    </recommendedName>
    <alternativeName>
        <fullName evidence="20">Carbon catabolite repressor protein 4</fullName>
    </alternativeName>
    <alternativeName>
        <fullName evidence="21">Cytoplasmic deadenylase</fullName>
    </alternativeName>
    <alternativeName>
        <fullName evidence="22">Glucose-repressible alcohol dehydrogenase transcriptional effector</fullName>
    </alternativeName>
</protein>
<dbReference type="Gene3D" id="3.80.10.10">
    <property type="entry name" value="Ribonuclease Inhibitor"/>
    <property type="match status" value="1"/>
</dbReference>
<dbReference type="InterPro" id="IPR001611">
    <property type="entry name" value="Leu-rich_rpt"/>
</dbReference>
<comment type="function">
    <text evidence="23">Acts as a catalytic component of the CCR4-NOT core complex, which in the nucleus seems to be a general transcription factor, and in the cytoplasm the major mRNA deadenylase involved in mRNA turnover. Ccr4 has 3'-5' RNase activity with a strong preference for polyadenylated substrates and also low exonuclease activity towards single-stranded DNA.</text>
</comment>
<dbReference type="InterPro" id="IPR036691">
    <property type="entry name" value="Endo/exonu/phosph_ase_sf"/>
</dbReference>
<evidence type="ECO:0000256" key="16">
    <source>
        <dbReference type="ARBA" id="ARBA00023015"/>
    </source>
</evidence>
<evidence type="ECO:0000256" key="24">
    <source>
        <dbReference type="SAM" id="MobiDB-lite"/>
    </source>
</evidence>
<evidence type="ECO:0000256" key="13">
    <source>
        <dbReference type="ARBA" id="ARBA00022839"/>
    </source>
</evidence>
<gene>
    <name evidence="26" type="ORF">FH972_026269</name>
</gene>
<feature type="compositionally biased region" description="Basic and acidic residues" evidence="24">
    <location>
        <begin position="202"/>
        <end position="215"/>
    </location>
</feature>
<keyword evidence="12" id="KW-0378">Hydrolase</keyword>
<dbReference type="PROSITE" id="PS51450">
    <property type="entry name" value="LRR"/>
    <property type="match status" value="2"/>
</dbReference>
<accession>A0A5N6L3G6</accession>
<evidence type="ECO:0000256" key="14">
    <source>
        <dbReference type="ARBA" id="ARBA00022842"/>
    </source>
</evidence>
<dbReference type="CDD" id="cd09097">
    <property type="entry name" value="Deadenylase_CCR4"/>
    <property type="match status" value="1"/>
</dbReference>
<dbReference type="Gene3D" id="3.60.10.10">
    <property type="entry name" value="Endonuclease/exonuclease/phosphatase"/>
    <property type="match status" value="1"/>
</dbReference>
<dbReference type="SUPFAM" id="SSF52075">
    <property type="entry name" value="Outer arm dynein light chain 1"/>
    <property type="match status" value="1"/>
</dbReference>
<evidence type="ECO:0000256" key="19">
    <source>
        <dbReference type="ARBA" id="ARBA00023475"/>
    </source>
</evidence>
<evidence type="ECO:0000256" key="17">
    <source>
        <dbReference type="ARBA" id="ARBA00023163"/>
    </source>
</evidence>
<evidence type="ECO:0000256" key="9">
    <source>
        <dbReference type="ARBA" id="ARBA00022722"/>
    </source>
</evidence>
<dbReference type="InterPro" id="IPR032675">
    <property type="entry name" value="LRR_dom_sf"/>
</dbReference>
<dbReference type="GO" id="GO:0004535">
    <property type="term" value="F:poly(A)-specific ribonuclease activity"/>
    <property type="evidence" value="ECO:0007669"/>
    <property type="project" value="UniProtKB-EC"/>
</dbReference>
<dbReference type="InterPro" id="IPR003591">
    <property type="entry name" value="Leu-rich_rpt_typical-subtyp"/>
</dbReference>
<evidence type="ECO:0000256" key="6">
    <source>
        <dbReference type="ARBA" id="ARBA00012161"/>
    </source>
</evidence>
<evidence type="ECO:0000256" key="8">
    <source>
        <dbReference type="ARBA" id="ARBA00022614"/>
    </source>
</evidence>
<dbReference type="Pfam" id="PF13855">
    <property type="entry name" value="LRR_8"/>
    <property type="match status" value="1"/>
</dbReference>
<keyword evidence="18" id="KW-0539">Nucleus</keyword>
<dbReference type="SUPFAM" id="SSF56219">
    <property type="entry name" value="DNase I-like"/>
    <property type="match status" value="1"/>
</dbReference>
<keyword evidence="16" id="KW-0805">Transcription regulation</keyword>
<evidence type="ECO:0000256" key="5">
    <source>
        <dbReference type="ARBA" id="ARBA00010774"/>
    </source>
</evidence>
<evidence type="ECO:0000256" key="20">
    <source>
        <dbReference type="ARBA" id="ARBA00030493"/>
    </source>
</evidence>